<evidence type="ECO:0000313" key="1">
    <source>
        <dbReference type="EMBL" id="MFC0206438.1"/>
    </source>
</evidence>
<gene>
    <name evidence="1" type="ORF">ACFFJC_19405</name>
</gene>
<evidence type="ECO:0000313" key="2">
    <source>
        <dbReference type="Proteomes" id="UP001589798"/>
    </source>
</evidence>
<dbReference type="Proteomes" id="UP001589798">
    <property type="component" value="Unassembled WGS sequence"/>
</dbReference>
<comment type="caution">
    <text evidence="1">The sequence shown here is derived from an EMBL/GenBank/DDBJ whole genome shotgun (WGS) entry which is preliminary data.</text>
</comment>
<dbReference type="Pfam" id="PF05489">
    <property type="entry name" value="Phage_tail_X"/>
    <property type="match status" value="1"/>
</dbReference>
<dbReference type="EMBL" id="JBHLWK010000027">
    <property type="protein sequence ID" value="MFC0206438.1"/>
    <property type="molecule type" value="Genomic_DNA"/>
</dbReference>
<keyword evidence="2" id="KW-1185">Reference proteome</keyword>
<name>A0ABV6D1B4_9SPHN</name>
<protein>
    <submittedName>
        <fullName evidence="1">Tail protein X</fullName>
    </submittedName>
</protein>
<dbReference type="InterPro" id="IPR008861">
    <property type="entry name" value="GpX-like"/>
</dbReference>
<reference evidence="1 2" key="1">
    <citation type="submission" date="2024-09" db="EMBL/GenBank/DDBJ databases">
        <authorList>
            <person name="Sun Q."/>
            <person name="Mori K."/>
        </authorList>
    </citation>
    <scope>NUCLEOTIDE SEQUENCE [LARGE SCALE GENOMIC DNA]</scope>
    <source>
        <strain evidence="1 2">CCM 7706</strain>
    </source>
</reference>
<organism evidence="1 2">
    <name type="scientific">Novosphingobium soli</name>
    <dbReference type="NCBI Taxonomy" id="574956"/>
    <lineage>
        <taxon>Bacteria</taxon>
        <taxon>Pseudomonadati</taxon>
        <taxon>Pseudomonadota</taxon>
        <taxon>Alphaproteobacteria</taxon>
        <taxon>Sphingomonadales</taxon>
        <taxon>Sphingomonadaceae</taxon>
        <taxon>Novosphingobium</taxon>
    </lineage>
</organism>
<dbReference type="RefSeq" id="WP_379489058.1">
    <property type="nucleotide sequence ID" value="NZ_JBHLWK010000027.1"/>
</dbReference>
<proteinExistence type="predicted"/>
<sequence length="76" mass="8071">MAAEQRLTARQGDKLDQLLWREAGLGPGEITRVLDANPGLADLGTILPLGTVVIVPATATQEGNANRVLPLVQLWS</sequence>
<accession>A0ABV6D1B4</accession>